<dbReference type="AlphaFoldDB" id="A0AA36JJP5"/>
<comment type="caution">
    <text evidence="14">The sequence shown here is derived from an EMBL/GenBank/DDBJ whole genome shotgun (WGS) entry which is preliminary data.</text>
</comment>
<evidence type="ECO:0000256" key="3">
    <source>
        <dbReference type="ARBA" id="ARBA00022679"/>
    </source>
</evidence>
<evidence type="ECO:0000259" key="13">
    <source>
        <dbReference type="PROSITE" id="PS52027"/>
    </source>
</evidence>
<evidence type="ECO:0000256" key="11">
    <source>
        <dbReference type="SAM" id="MobiDB-lite"/>
    </source>
</evidence>
<protein>
    <recommendedName>
        <fullName evidence="10">Poly [ADP-ribose] polymerase</fullName>
        <shortName evidence="10">PARP</shortName>
        <ecNumber evidence="10">2.4.2.-</ecNumber>
    </recommendedName>
</protein>
<dbReference type="GO" id="GO:0003950">
    <property type="term" value="F:NAD+ poly-ADP-ribosyltransferase activity"/>
    <property type="evidence" value="ECO:0007669"/>
    <property type="project" value="UniProtKB-UniRule"/>
</dbReference>
<dbReference type="PANTHER" id="PTHR14453:SF67">
    <property type="entry name" value="POLY [ADP-RIBOSE] POLYMERASE"/>
    <property type="match status" value="1"/>
</dbReference>
<organism evidence="14 15">
    <name type="scientific">Effrenium voratum</name>
    <dbReference type="NCBI Taxonomy" id="2562239"/>
    <lineage>
        <taxon>Eukaryota</taxon>
        <taxon>Sar</taxon>
        <taxon>Alveolata</taxon>
        <taxon>Dinophyceae</taxon>
        <taxon>Suessiales</taxon>
        <taxon>Symbiodiniaceae</taxon>
        <taxon>Effrenium</taxon>
    </lineage>
</organism>
<keyword evidence="4" id="KW-0479">Metal-binding</keyword>
<dbReference type="GO" id="GO:0005737">
    <property type="term" value="C:cytoplasm"/>
    <property type="evidence" value="ECO:0007669"/>
    <property type="project" value="TreeGrafter"/>
</dbReference>
<evidence type="ECO:0000256" key="9">
    <source>
        <dbReference type="PROSITE-ProRule" id="PRU01371"/>
    </source>
</evidence>
<dbReference type="Pfam" id="PF13913">
    <property type="entry name" value="zf-C2HC_2"/>
    <property type="match status" value="3"/>
</dbReference>
<evidence type="ECO:0000259" key="12">
    <source>
        <dbReference type="PROSITE" id="PS51059"/>
    </source>
</evidence>
<dbReference type="GO" id="GO:0005634">
    <property type="term" value="C:nucleus"/>
    <property type="evidence" value="ECO:0007669"/>
    <property type="project" value="UniProtKB-SubCell"/>
</dbReference>
<keyword evidence="3 10" id="KW-0808">Transferase</keyword>
<feature type="compositionally biased region" description="Polar residues" evidence="11">
    <location>
        <begin position="206"/>
        <end position="236"/>
    </location>
</feature>
<proteinExistence type="predicted"/>
<keyword evidence="5 9" id="KW-0863">Zinc-finger</keyword>
<evidence type="ECO:0000256" key="6">
    <source>
        <dbReference type="ARBA" id="ARBA00022833"/>
    </source>
</evidence>
<dbReference type="Proteomes" id="UP001178507">
    <property type="component" value="Unassembled WGS sequence"/>
</dbReference>
<evidence type="ECO:0000256" key="8">
    <source>
        <dbReference type="ARBA" id="ARBA00023242"/>
    </source>
</evidence>
<dbReference type="EMBL" id="CAUJNA010003650">
    <property type="protein sequence ID" value="CAJ1406919.1"/>
    <property type="molecule type" value="Genomic_DNA"/>
</dbReference>
<dbReference type="GO" id="GO:0010629">
    <property type="term" value="P:negative regulation of gene expression"/>
    <property type="evidence" value="ECO:0007669"/>
    <property type="project" value="TreeGrafter"/>
</dbReference>
<evidence type="ECO:0000313" key="14">
    <source>
        <dbReference type="EMBL" id="CAJ1406919.1"/>
    </source>
</evidence>
<dbReference type="Pfam" id="PF00644">
    <property type="entry name" value="PARP"/>
    <property type="match status" value="1"/>
</dbReference>
<dbReference type="GO" id="GO:0003714">
    <property type="term" value="F:transcription corepressor activity"/>
    <property type="evidence" value="ECO:0007669"/>
    <property type="project" value="TreeGrafter"/>
</dbReference>
<dbReference type="SUPFAM" id="SSF49599">
    <property type="entry name" value="TRAF domain-like"/>
    <property type="match status" value="1"/>
</dbReference>
<feature type="region of interest" description="Disordered" evidence="11">
    <location>
        <begin position="188"/>
        <end position="236"/>
    </location>
</feature>
<dbReference type="InterPro" id="IPR012317">
    <property type="entry name" value="Poly(ADP-ribose)pol_cat_dom"/>
</dbReference>
<gene>
    <name evidence="14" type="ORF">EVOR1521_LOCUS28747</name>
</gene>
<evidence type="ECO:0000256" key="10">
    <source>
        <dbReference type="RuleBase" id="RU362114"/>
    </source>
</evidence>
<feature type="domain" description="PARP catalytic" evidence="12">
    <location>
        <begin position="252"/>
        <end position="442"/>
    </location>
</feature>
<dbReference type="Gene3D" id="3.90.228.10">
    <property type="match status" value="1"/>
</dbReference>
<evidence type="ECO:0000313" key="15">
    <source>
        <dbReference type="Proteomes" id="UP001178507"/>
    </source>
</evidence>
<dbReference type="InterPro" id="IPR052056">
    <property type="entry name" value="Mono-ARTD/PARP"/>
</dbReference>
<name>A0AA36JJP5_9DINO</name>
<evidence type="ECO:0000256" key="7">
    <source>
        <dbReference type="ARBA" id="ARBA00023027"/>
    </source>
</evidence>
<keyword evidence="2 10" id="KW-0328">Glycosyltransferase</keyword>
<keyword evidence="6" id="KW-0862">Zinc</keyword>
<dbReference type="EC" id="2.4.2.-" evidence="10"/>
<sequence>MSGLSFVDDTVLESRAPPAPLRCYVCGQKYLTHKSLDMHLKACKRRFELRESKLPPQERCPLLEESQLPSGVQCLEQHCDLMRSNGSVSIGETPETPEDAKDTRQVYPFKLVPCEYCKRTFQPDRLVTHQRVCLHRPKPEPKRPPRRRVTLAGPPAAAIDSYSAFCSQLERCANCSRQFRREVLATHERSCGEPTRRPRRAATSPMVRSTRSTSNSLSFTPPTRDGNSSGPNSPAVAKSQSVRLKWAPEVGCKEPSCALLLELGLISHPAPEEEARLRRQLSDRLPDAKVVGVYATNAQEHVYGALRAAMAQHGAEPEERELWHGTSWAFVSKILKQGFNRSFAGRHGTLLGHATYFSSDPRYSMRFCDKKGGGQDGTKVLFASRVLVGRYCKGSREDVEPPVLNEHGDRYDSTVDNAEAPTIFAVFRDFQALPLFLVEMAA</sequence>
<evidence type="ECO:0000256" key="2">
    <source>
        <dbReference type="ARBA" id="ARBA00022676"/>
    </source>
</evidence>
<evidence type="ECO:0000256" key="5">
    <source>
        <dbReference type="ARBA" id="ARBA00022771"/>
    </source>
</evidence>
<keyword evidence="7 10" id="KW-0520">NAD</keyword>
<keyword evidence="15" id="KW-1185">Reference proteome</keyword>
<comment type="subcellular location">
    <subcellularLocation>
        <location evidence="1">Nucleus</location>
    </subcellularLocation>
</comment>
<keyword evidence="8" id="KW-0539">Nucleus</keyword>
<accession>A0AA36JJP5</accession>
<evidence type="ECO:0000256" key="1">
    <source>
        <dbReference type="ARBA" id="ARBA00004123"/>
    </source>
</evidence>
<dbReference type="PANTHER" id="PTHR14453">
    <property type="entry name" value="PARP/ZINC FINGER CCCH TYPE DOMAIN CONTAINING PROTEIN"/>
    <property type="match status" value="1"/>
</dbReference>
<dbReference type="GO" id="GO:0008270">
    <property type="term" value="F:zinc ion binding"/>
    <property type="evidence" value="ECO:0007669"/>
    <property type="project" value="UniProtKB-KW"/>
</dbReference>
<dbReference type="PROSITE" id="PS52027">
    <property type="entry name" value="ZF_C2HC_C3H"/>
    <property type="match status" value="1"/>
</dbReference>
<feature type="domain" description="C2HC/C3H-type" evidence="13">
    <location>
        <begin position="110"/>
        <end position="139"/>
    </location>
</feature>
<dbReference type="PROSITE" id="PS51059">
    <property type="entry name" value="PARP_CATALYTIC"/>
    <property type="match status" value="1"/>
</dbReference>
<evidence type="ECO:0000256" key="4">
    <source>
        <dbReference type="ARBA" id="ARBA00022723"/>
    </source>
</evidence>
<dbReference type="Gene3D" id="3.30.160.60">
    <property type="entry name" value="Classic Zinc Finger"/>
    <property type="match status" value="1"/>
</dbReference>
<dbReference type="SUPFAM" id="SSF56399">
    <property type="entry name" value="ADP-ribosylation"/>
    <property type="match status" value="1"/>
</dbReference>
<dbReference type="InterPro" id="IPR049899">
    <property type="entry name" value="Znf_C2HC_C3H"/>
</dbReference>
<reference evidence="14" key="1">
    <citation type="submission" date="2023-08" db="EMBL/GenBank/DDBJ databases">
        <authorList>
            <person name="Chen Y."/>
            <person name="Shah S."/>
            <person name="Dougan E. K."/>
            <person name="Thang M."/>
            <person name="Chan C."/>
        </authorList>
    </citation>
    <scope>NUCLEOTIDE SEQUENCE</scope>
</reference>